<evidence type="ECO:0000313" key="2">
    <source>
        <dbReference type="EMBL" id="VVC95841.1"/>
    </source>
</evidence>
<accession>A0A5E4QFJ4</accession>
<evidence type="ECO:0000256" key="1">
    <source>
        <dbReference type="SAM" id="MobiDB-lite"/>
    </source>
</evidence>
<reference evidence="2 3" key="1">
    <citation type="submission" date="2017-07" db="EMBL/GenBank/DDBJ databases">
        <authorList>
            <person name="Talla V."/>
            <person name="Backstrom N."/>
        </authorList>
    </citation>
    <scope>NUCLEOTIDE SEQUENCE [LARGE SCALE GENOMIC DNA]</scope>
</reference>
<proteinExistence type="predicted"/>
<gene>
    <name evidence="2" type="ORF">LSINAPIS_LOCUS7472</name>
</gene>
<dbReference type="AlphaFoldDB" id="A0A5E4QFJ4"/>
<dbReference type="Proteomes" id="UP000324832">
    <property type="component" value="Unassembled WGS sequence"/>
</dbReference>
<protein>
    <submittedName>
        <fullName evidence="2">Uncharacterized protein</fullName>
    </submittedName>
</protein>
<feature type="region of interest" description="Disordered" evidence="1">
    <location>
        <begin position="1"/>
        <end position="85"/>
    </location>
</feature>
<feature type="compositionally biased region" description="Basic and acidic residues" evidence="1">
    <location>
        <begin position="1"/>
        <end position="26"/>
    </location>
</feature>
<name>A0A5E4QFJ4_9NEOP</name>
<organism evidence="2 3">
    <name type="scientific">Leptidea sinapis</name>
    <dbReference type="NCBI Taxonomy" id="189913"/>
    <lineage>
        <taxon>Eukaryota</taxon>
        <taxon>Metazoa</taxon>
        <taxon>Ecdysozoa</taxon>
        <taxon>Arthropoda</taxon>
        <taxon>Hexapoda</taxon>
        <taxon>Insecta</taxon>
        <taxon>Pterygota</taxon>
        <taxon>Neoptera</taxon>
        <taxon>Endopterygota</taxon>
        <taxon>Lepidoptera</taxon>
        <taxon>Glossata</taxon>
        <taxon>Ditrysia</taxon>
        <taxon>Papilionoidea</taxon>
        <taxon>Pieridae</taxon>
        <taxon>Dismorphiinae</taxon>
        <taxon>Leptidea</taxon>
    </lineage>
</organism>
<dbReference type="EMBL" id="FZQP02002460">
    <property type="protein sequence ID" value="VVC95841.1"/>
    <property type="molecule type" value="Genomic_DNA"/>
</dbReference>
<keyword evidence="3" id="KW-1185">Reference proteome</keyword>
<feature type="compositionally biased region" description="Basic and acidic residues" evidence="1">
    <location>
        <begin position="43"/>
        <end position="59"/>
    </location>
</feature>
<sequence length="85" mass="8859">MRGVRHGDATECGHKEAVASLPERDACQASLPGVQADEAGEPQEYHRPSKCIHATEESGRVPGRLPGDGADGREPVPGYPDGSGP</sequence>
<evidence type="ECO:0000313" key="3">
    <source>
        <dbReference type="Proteomes" id="UP000324832"/>
    </source>
</evidence>